<gene>
    <name evidence="1" type="ORF">EZS27_008912</name>
</gene>
<accession>A0A5J4SDM1</accession>
<protein>
    <submittedName>
        <fullName evidence="1">Uncharacterized protein</fullName>
    </submittedName>
</protein>
<proteinExistence type="predicted"/>
<feature type="non-terminal residue" evidence="1">
    <location>
        <position position="1"/>
    </location>
</feature>
<organism evidence="1">
    <name type="scientific">termite gut metagenome</name>
    <dbReference type="NCBI Taxonomy" id="433724"/>
    <lineage>
        <taxon>unclassified sequences</taxon>
        <taxon>metagenomes</taxon>
        <taxon>organismal metagenomes</taxon>
    </lineage>
</organism>
<evidence type="ECO:0000313" key="1">
    <source>
        <dbReference type="EMBL" id="KAA6343430.1"/>
    </source>
</evidence>
<reference evidence="1" key="1">
    <citation type="submission" date="2019-03" db="EMBL/GenBank/DDBJ databases">
        <title>Single cell metagenomics reveals metabolic interactions within the superorganism composed of flagellate Streblomastix strix and complex community of Bacteroidetes bacteria on its surface.</title>
        <authorList>
            <person name="Treitli S.C."/>
            <person name="Kolisko M."/>
            <person name="Husnik F."/>
            <person name="Keeling P."/>
            <person name="Hampl V."/>
        </authorList>
    </citation>
    <scope>NUCLEOTIDE SEQUENCE</scope>
    <source>
        <strain evidence="1">STM</strain>
    </source>
</reference>
<comment type="caution">
    <text evidence="1">The sequence shown here is derived from an EMBL/GenBank/DDBJ whole genome shotgun (WGS) entry which is preliminary data.</text>
</comment>
<sequence length="37" mass="4607">KDYEMMKSNMIYGDAIPFDKLIERIRELNERFRNIEQ</sequence>
<name>A0A5J4SDM1_9ZZZZ</name>
<dbReference type="EMBL" id="SNRY01000271">
    <property type="protein sequence ID" value="KAA6343430.1"/>
    <property type="molecule type" value="Genomic_DNA"/>
</dbReference>
<dbReference type="AlphaFoldDB" id="A0A5J4SDM1"/>